<dbReference type="PANTHER" id="PTHR31111">
    <property type="entry name" value="BNAA05G37150D PROTEIN-RELATED"/>
    <property type="match status" value="1"/>
</dbReference>
<evidence type="ECO:0000259" key="1">
    <source>
        <dbReference type="Pfam" id="PF08268"/>
    </source>
</evidence>
<dbReference type="PANTHER" id="PTHR31111:SF138">
    <property type="entry name" value="F-BOX ASSOCIATED DOMAIN-CONTAINING PROTEIN"/>
    <property type="match status" value="1"/>
</dbReference>
<evidence type="ECO:0000313" key="3">
    <source>
        <dbReference type="Proteomes" id="UP000288805"/>
    </source>
</evidence>
<dbReference type="NCBIfam" id="TIGR01640">
    <property type="entry name" value="F_box_assoc_1"/>
    <property type="match status" value="1"/>
</dbReference>
<feature type="domain" description="F-box associated beta-propeller type 3" evidence="1">
    <location>
        <begin position="36"/>
        <end position="201"/>
    </location>
</feature>
<proteinExistence type="predicted"/>
<dbReference type="InterPro" id="IPR017451">
    <property type="entry name" value="F-box-assoc_interact_dom"/>
</dbReference>
<comment type="caution">
    <text evidence="2">The sequence shown here is derived from an EMBL/GenBank/DDBJ whole genome shotgun (WGS) entry which is preliminary data.</text>
</comment>
<reference evidence="2 3" key="1">
    <citation type="journal article" date="2018" name="PLoS Genet.">
        <title>Population sequencing reveals clonal diversity and ancestral inbreeding in the grapevine cultivar Chardonnay.</title>
        <authorList>
            <person name="Roach M.J."/>
            <person name="Johnson D.L."/>
            <person name="Bohlmann J."/>
            <person name="van Vuuren H.J."/>
            <person name="Jones S.J."/>
            <person name="Pretorius I.S."/>
            <person name="Schmidt S.A."/>
            <person name="Borneman A.R."/>
        </authorList>
    </citation>
    <scope>NUCLEOTIDE SEQUENCE [LARGE SCALE GENOMIC DNA]</scope>
    <source>
        <strain evidence="3">cv. Chardonnay</strain>
        <tissue evidence="2">Leaf</tissue>
    </source>
</reference>
<organism evidence="2 3">
    <name type="scientific">Vitis vinifera</name>
    <name type="common">Grape</name>
    <dbReference type="NCBI Taxonomy" id="29760"/>
    <lineage>
        <taxon>Eukaryota</taxon>
        <taxon>Viridiplantae</taxon>
        <taxon>Streptophyta</taxon>
        <taxon>Embryophyta</taxon>
        <taxon>Tracheophyta</taxon>
        <taxon>Spermatophyta</taxon>
        <taxon>Magnoliopsida</taxon>
        <taxon>eudicotyledons</taxon>
        <taxon>Gunneridae</taxon>
        <taxon>Pentapetalae</taxon>
        <taxon>rosids</taxon>
        <taxon>Vitales</taxon>
        <taxon>Vitaceae</taxon>
        <taxon>Viteae</taxon>
        <taxon>Vitis</taxon>
    </lineage>
</organism>
<name>A0A438ED40_VITVI</name>
<dbReference type="Proteomes" id="UP000288805">
    <property type="component" value="Unassembled WGS sequence"/>
</dbReference>
<dbReference type="Pfam" id="PF08268">
    <property type="entry name" value="FBA_3"/>
    <property type="match status" value="1"/>
</dbReference>
<accession>A0A438ED40</accession>
<evidence type="ECO:0000313" key="2">
    <source>
        <dbReference type="EMBL" id="RVW45483.1"/>
    </source>
</evidence>
<gene>
    <name evidence="2" type="ORF">CK203_079769</name>
</gene>
<protein>
    <recommendedName>
        <fullName evidence="1">F-box associated beta-propeller type 3 domain-containing protein</fullName>
    </recommendedName>
</protein>
<sequence>MGHLRLQSKHQSLTLVPPSALTLPPTLTQLSLKGGHPHFIHTQGVCINGTIYGKNKPYNYGPFGIAAFDVGDKRYQMIQLPLPHEADMMTDHMGSVLIQVGEDLALVDYEHLVKGNIITMWVLQINHQDKVWAEKRIEFPSHWRGVPEANTCFLMKPMLVFTVHTGEIVLIPSVLSKNFGVFYYDMENKSLREVKVSRLPDYGMTH</sequence>
<dbReference type="EMBL" id="QGNW01001326">
    <property type="protein sequence ID" value="RVW45483.1"/>
    <property type="molecule type" value="Genomic_DNA"/>
</dbReference>
<dbReference type="InterPro" id="IPR013187">
    <property type="entry name" value="F-box-assoc_dom_typ3"/>
</dbReference>
<dbReference type="AlphaFoldDB" id="A0A438ED40"/>